<organism evidence="1">
    <name type="scientific">uncultured Microcoleus sp</name>
    <dbReference type="NCBI Taxonomy" id="259945"/>
    <lineage>
        <taxon>Bacteria</taxon>
        <taxon>Bacillati</taxon>
        <taxon>Cyanobacteriota</taxon>
        <taxon>Cyanophyceae</taxon>
        <taxon>Oscillatoriophycideae</taxon>
        <taxon>Oscillatoriales</taxon>
        <taxon>Microcoleaceae</taxon>
        <taxon>Microcoleus</taxon>
        <taxon>environmental samples</taxon>
    </lineage>
</organism>
<dbReference type="EMBL" id="CADCTZ010000586">
    <property type="protein sequence ID" value="CAA9354732.1"/>
    <property type="molecule type" value="Genomic_DNA"/>
</dbReference>
<protein>
    <submittedName>
        <fullName evidence="1">Uncharacterized protein</fullName>
    </submittedName>
</protein>
<gene>
    <name evidence="1" type="ORF">AVDCRST_MAG84-3062</name>
</gene>
<accession>A0A6J4MC59</accession>
<reference evidence="1" key="1">
    <citation type="submission" date="2020-02" db="EMBL/GenBank/DDBJ databases">
        <authorList>
            <person name="Meier V. D."/>
        </authorList>
    </citation>
    <scope>NUCLEOTIDE SEQUENCE</scope>
    <source>
        <strain evidence="1">AVDCRST_MAG84</strain>
    </source>
</reference>
<evidence type="ECO:0000313" key="1">
    <source>
        <dbReference type="EMBL" id="CAA9354732.1"/>
    </source>
</evidence>
<proteinExistence type="predicted"/>
<dbReference type="AlphaFoldDB" id="A0A6J4MC59"/>
<name>A0A6J4MC59_9CYAN</name>
<sequence length="56" mass="6477">MRTGWRAFEGDKRSDYLAIALQGPFSLFLLTSDFSDKHHKFKRSKSLPIQVSVTDF</sequence>